<keyword evidence="7 8" id="KW-0472">Membrane</keyword>
<comment type="caution">
    <text evidence="9">The sequence shown here is derived from an EMBL/GenBank/DDBJ whole genome shotgun (WGS) entry which is preliminary data.</text>
</comment>
<dbReference type="Gene3D" id="1.10.3470.10">
    <property type="entry name" value="ABC transporter involved in vitamin B12 uptake, BtuC"/>
    <property type="match status" value="1"/>
</dbReference>
<protein>
    <submittedName>
        <fullName evidence="9">Iron ABC transporter permease</fullName>
    </submittedName>
</protein>
<gene>
    <name evidence="9" type="ORF">GCM10008906_03230</name>
</gene>
<dbReference type="PANTHER" id="PTHR30472">
    <property type="entry name" value="FERRIC ENTEROBACTIN TRANSPORT SYSTEM PERMEASE PROTEIN"/>
    <property type="match status" value="1"/>
</dbReference>
<comment type="similarity">
    <text evidence="2">Belongs to the binding-protein-dependent transport system permease family. FecCD subfamily.</text>
</comment>
<feature type="transmembrane region" description="Helical" evidence="8">
    <location>
        <begin position="61"/>
        <end position="82"/>
    </location>
</feature>
<organism evidence="9 10">
    <name type="scientific">Clostridium oceanicum</name>
    <dbReference type="NCBI Taxonomy" id="1543"/>
    <lineage>
        <taxon>Bacteria</taxon>
        <taxon>Bacillati</taxon>
        <taxon>Bacillota</taxon>
        <taxon>Clostridia</taxon>
        <taxon>Eubacteriales</taxon>
        <taxon>Clostridiaceae</taxon>
        <taxon>Clostridium</taxon>
    </lineage>
</organism>
<evidence type="ECO:0000313" key="10">
    <source>
        <dbReference type="Proteomes" id="UP001501510"/>
    </source>
</evidence>
<evidence type="ECO:0000256" key="4">
    <source>
        <dbReference type="ARBA" id="ARBA00022475"/>
    </source>
</evidence>
<dbReference type="InterPro" id="IPR000522">
    <property type="entry name" value="ABC_transptr_permease_BtuC"/>
</dbReference>
<feature type="transmembrane region" description="Helical" evidence="8">
    <location>
        <begin position="102"/>
        <end position="130"/>
    </location>
</feature>
<name>A0ABP3UH04_9CLOT</name>
<dbReference type="SUPFAM" id="SSF81345">
    <property type="entry name" value="ABC transporter involved in vitamin B12 uptake, BtuC"/>
    <property type="match status" value="1"/>
</dbReference>
<feature type="transmembrane region" description="Helical" evidence="8">
    <location>
        <begin position="7"/>
        <end position="29"/>
    </location>
</feature>
<keyword evidence="4" id="KW-1003">Cell membrane</keyword>
<evidence type="ECO:0000256" key="6">
    <source>
        <dbReference type="ARBA" id="ARBA00022989"/>
    </source>
</evidence>
<feature type="transmembrane region" description="Helical" evidence="8">
    <location>
        <begin position="35"/>
        <end position="54"/>
    </location>
</feature>
<feature type="transmembrane region" description="Helical" evidence="8">
    <location>
        <begin position="304"/>
        <end position="322"/>
    </location>
</feature>
<feature type="transmembrane region" description="Helical" evidence="8">
    <location>
        <begin position="274"/>
        <end position="292"/>
    </location>
</feature>
<comment type="subcellular location">
    <subcellularLocation>
        <location evidence="1">Cell membrane</location>
        <topology evidence="1">Multi-pass membrane protein</topology>
    </subcellularLocation>
</comment>
<sequence>MKKNYKLFFIIATILLVIMVFVSIGLGRYSMNPTAFLNGLFHPTKSSTSMLVLWKVRIPRIVMAILIGSGLAVSGATLQAIFGNPLVSEHILGVSSGAGFGAAFGILFIGSTLGIQISSIIFGLLSMAIACMIAKKNGSISVLMLVLSGIIVSSVFSSGISLLQYFADPDNQLPTIVFWLMGGLSKVTVSTVIRTAPIILTSIFILYKIRWQLNIASLNEEEAISLGVNIKRIRLLSIVLATTITATSVAACGMITFVGLVIPHFTRMLIGNNNKILLPGAMLLGAIFLLVVDNFARTITSAEIPLSILTSIVGAPFFAYLLHKTGGVWND</sequence>
<evidence type="ECO:0000256" key="5">
    <source>
        <dbReference type="ARBA" id="ARBA00022692"/>
    </source>
</evidence>
<proteinExistence type="inferred from homology"/>
<dbReference type="PANTHER" id="PTHR30472:SF70">
    <property type="entry name" value="MOLYBDATE IMPORT SYSTEM PERMEASE PROTEIN MOLB"/>
    <property type="match status" value="1"/>
</dbReference>
<keyword evidence="10" id="KW-1185">Reference proteome</keyword>
<dbReference type="EMBL" id="BAAACG010000001">
    <property type="protein sequence ID" value="GAA0732951.1"/>
    <property type="molecule type" value="Genomic_DNA"/>
</dbReference>
<evidence type="ECO:0000256" key="3">
    <source>
        <dbReference type="ARBA" id="ARBA00022448"/>
    </source>
</evidence>
<reference evidence="10" key="1">
    <citation type="journal article" date="2019" name="Int. J. Syst. Evol. Microbiol.">
        <title>The Global Catalogue of Microorganisms (GCM) 10K type strain sequencing project: providing services to taxonomists for standard genome sequencing and annotation.</title>
        <authorList>
            <consortium name="The Broad Institute Genomics Platform"/>
            <consortium name="The Broad Institute Genome Sequencing Center for Infectious Disease"/>
            <person name="Wu L."/>
            <person name="Ma J."/>
        </authorList>
    </citation>
    <scope>NUCLEOTIDE SEQUENCE [LARGE SCALE GENOMIC DNA]</scope>
    <source>
        <strain evidence="10">JCM 1407</strain>
    </source>
</reference>
<evidence type="ECO:0000256" key="8">
    <source>
        <dbReference type="SAM" id="Phobius"/>
    </source>
</evidence>
<dbReference type="Proteomes" id="UP001501510">
    <property type="component" value="Unassembled WGS sequence"/>
</dbReference>
<feature type="transmembrane region" description="Helical" evidence="8">
    <location>
        <begin position="142"/>
        <end position="167"/>
    </location>
</feature>
<evidence type="ECO:0000313" key="9">
    <source>
        <dbReference type="EMBL" id="GAA0732951.1"/>
    </source>
</evidence>
<evidence type="ECO:0000256" key="7">
    <source>
        <dbReference type="ARBA" id="ARBA00023136"/>
    </source>
</evidence>
<keyword evidence="6 8" id="KW-1133">Transmembrane helix</keyword>
<feature type="transmembrane region" description="Helical" evidence="8">
    <location>
        <begin position="187"/>
        <end position="207"/>
    </location>
</feature>
<keyword evidence="5 8" id="KW-0812">Transmembrane</keyword>
<dbReference type="Pfam" id="PF01032">
    <property type="entry name" value="FecCD"/>
    <property type="match status" value="1"/>
</dbReference>
<dbReference type="CDD" id="cd06550">
    <property type="entry name" value="TM_ABC_iron-siderophores_like"/>
    <property type="match status" value="1"/>
</dbReference>
<evidence type="ECO:0000256" key="2">
    <source>
        <dbReference type="ARBA" id="ARBA00007935"/>
    </source>
</evidence>
<keyword evidence="3" id="KW-0813">Transport</keyword>
<feature type="transmembrane region" description="Helical" evidence="8">
    <location>
        <begin position="235"/>
        <end position="262"/>
    </location>
</feature>
<accession>A0ABP3UH04</accession>
<dbReference type="InterPro" id="IPR037294">
    <property type="entry name" value="ABC_BtuC-like"/>
</dbReference>
<evidence type="ECO:0000256" key="1">
    <source>
        <dbReference type="ARBA" id="ARBA00004651"/>
    </source>
</evidence>
<dbReference type="RefSeq" id="WP_343758167.1">
    <property type="nucleotide sequence ID" value="NZ_BAAACG010000001.1"/>
</dbReference>